<dbReference type="Gene3D" id="3.30.70.1350">
    <property type="entry name" value="Cation efflux protein, cytoplasmic domain"/>
    <property type="match status" value="1"/>
</dbReference>
<dbReference type="Proteomes" id="UP000036027">
    <property type="component" value="Unassembled WGS sequence"/>
</dbReference>
<dbReference type="Pfam" id="PF16916">
    <property type="entry name" value="ZT_dimer"/>
    <property type="match status" value="1"/>
</dbReference>
<comment type="caution">
    <text evidence="2">The sequence shown here is derived from an EMBL/GenBank/DDBJ whole genome shotgun (WGS) entry which is preliminary data.</text>
</comment>
<keyword evidence="3" id="KW-1185">Reference proteome</keyword>
<reference evidence="2 3" key="1">
    <citation type="submission" date="2014-11" db="EMBL/GenBank/DDBJ databases">
        <title>Genome of a novel goose pathogen.</title>
        <authorList>
            <person name="Hansen C.M."/>
            <person name="Hueffer K."/>
            <person name="Choi S.C."/>
        </authorList>
    </citation>
    <scope>NUCLEOTIDE SEQUENCE [LARGE SCALE GENOMIC DNA]</scope>
    <source>
        <strain evidence="2 3">KH1503</strain>
    </source>
</reference>
<proteinExistence type="predicted"/>
<accession>A0A0J0YP35</accession>
<evidence type="ECO:0000313" key="2">
    <source>
        <dbReference type="EMBL" id="KLT71892.1"/>
    </source>
</evidence>
<name>A0A0J0YP35_9NEIS</name>
<feature type="non-terminal residue" evidence="2">
    <location>
        <position position="1"/>
    </location>
</feature>
<dbReference type="STRING" id="1470200.PL75_11200"/>
<evidence type="ECO:0000259" key="1">
    <source>
        <dbReference type="Pfam" id="PF16916"/>
    </source>
</evidence>
<dbReference type="EMBL" id="JTDO01000126">
    <property type="protein sequence ID" value="KLT71892.1"/>
    <property type="molecule type" value="Genomic_DNA"/>
</dbReference>
<evidence type="ECO:0000313" key="3">
    <source>
        <dbReference type="Proteomes" id="UP000036027"/>
    </source>
</evidence>
<dbReference type="AlphaFoldDB" id="A0A0J0YP35"/>
<gene>
    <name evidence="2" type="ORF">PL75_11200</name>
</gene>
<dbReference type="InterPro" id="IPR027470">
    <property type="entry name" value="Cation_efflux_CTD"/>
</dbReference>
<feature type="domain" description="Cation efflux protein cytoplasmic" evidence="1">
    <location>
        <begin position="1"/>
        <end position="58"/>
    </location>
</feature>
<dbReference type="SUPFAM" id="SSF160240">
    <property type="entry name" value="Cation efflux protein cytoplasmic domain-like"/>
    <property type="match status" value="1"/>
</dbReference>
<feature type="non-terminal residue" evidence="2">
    <location>
        <position position="81"/>
    </location>
</feature>
<sequence length="81" mass="9159">GVEAVHDLHIWTITSGIYALSCHIVVNADLHVSEAEQIVNDLTYRLQHKNIIHVPLQTESRAHNLGYHLLCDIGDIHRGHH</sequence>
<organism evidence="2 3">
    <name type="scientific">Neisseria arctica</name>
    <dbReference type="NCBI Taxonomy" id="1470200"/>
    <lineage>
        <taxon>Bacteria</taxon>
        <taxon>Pseudomonadati</taxon>
        <taxon>Pseudomonadota</taxon>
        <taxon>Betaproteobacteria</taxon>
        <taxon>Neisseriales</taxon>
        <taxon>Neisseriaceae</taxon>
        <taxon>Neisseria</taxon>
    </lineage>
</organism>
<protein>
    <recommendedName>
        <fullName evidence="1">Cation efflux protein cytoplasmic domain-containing protein</fullName>
    </recommendedName>
</protein>
<dbReference type="InterPro" id="IPR036837">
    <property type="entry name" value="Cation_efflux_CTD_sf"/>
</dbReference>